<dbReference type="InterPro" id="IPR011006">
    <property type="entry name" value="CheY-like_superfamily"/>
</dbReference>
<gene>
    <name evidence="1" type="ORF">Enr17x_25720</name>
</gene>
<dbReference type="RefSeq" id="WP_145309102.1">
    <property type="nucleotide sequence ID" value="NZ_CP037452.1"/>
</dbReference>
<name>A0A518IBQ9_9PLAN</name>
<keyword evidence="2" id="KW-1185">Reference proteome</keyword>
<accession>A0A518IBQ9</accession>
<evidence type="ECO:0008006" key="3">
    <source>
        <dbReference type="Google" id="ProtNLM"/>
    </source>
</evidence>
<evidence type="ECO:0000313" key="2">
    <source>
        <dbReference type="Proteomes" id="UP000318313"/>
    </source>
</evidence>
<dbReference type="EMBL" id="CP037452">
    <property type="protein sequence ID" value="QDV50531.1"/>
    <property type="molecule type" value="Genomic_DNA"/>
</dbReference>
<dbReference type="Proteomes" id="UP000318313">
    <property type="component" value="Chromosome"/>
</dbReference>
<evidence type="ECO:0000313" key="1">
    <source>
        <dbReference type="EMBL" id="QDV50531.1"/>
    </source>
</evidence>
<reference evidence="1 2" key="1">
    <citation type="submission" date="2019-03" db="EMBL/GenBank/DDBJ databases">
        <title>Deep-cultivation of Planctomycetes and their phenomic and genomic characterization uncovers novel biology.</title>
        <authorList>
            <person name="Wiegand S."/>
            <person name="Jogler M."/>
            <person name="Boedeker C."/>
            <person name="Pinto D."/>
            <person name="Vollmers J."/>
            <person name="Rivas-Marin E."/>
            <person name="Kohn T."/>
            <person name="Peeters S.H."/>
            <person name="Heuer A."/>
            <person name="Rast P."/>
            <person name="Oberbeckmann S."/>
            <person name="Bunk B."/>
            <person name="Jeske O."/>
            <person name="Meyerdierks A."/>
            <person name="Storesund J.E."/>
            <person name="Kallscheuer N."/>
            <person name="Luecker S."/>
            <person name="Lage O.M."/>
            <person name="Pohl T."/>
            <person name="Merkel B.J."/>
            <person name="Hornburger P."/>
            <person name="Mueller R.-W."/>
            <person name="Bruemmer F."/>
            <person name="Labrenz M."/>
            <person name="Spormann A.M."/>
            <person name="Op den Camp H."/>
            <person name="Overmann J."/>
            <person name="Amann R."/>
            <person name="Jetten M.S.M."/>
            <person name="Mascher T."/>
            <person name="Medema M.H."/>
            <person name="Devos D.P."/>
            <person name="Kaster A.-K."/>
            <person name="Ovreas L."/>
            <person name="Rohde M."/>
            <person name="Galperin M.Y."/>
            <person name="Jogler C."/>
        </authorList>
    </citation>
    <scope>NUCLEOTIDE SEQUENCE [LARGE SCALE GENOMIC DNA]</scope>
    <source>
        <strain evidence="1 2">Enr17</strain>
    </source>
</reference>
<organism evidence="1 2">
    <name type="scientific">Gimesia fumaroli</name>
    <dbReference type="NCBI Taxonomy" id="2527976"/>
    <lineage>
        <taxon>Bacteria</taxon>
        <taxon>Pseudomonadati</taxon>
        <taxon>Planctomycetota</taxon>
        <taxon>Planctomycetia</taxon>
        <taxon>Planctomycetales</taxon>
        <taxon>Planctomycetaceae</taxon>
        <taxon>Gimesia</taxon>
    </lineage>
</organism>
<protein>
    <recommendedName>
        <fullName evidence="3">Response regulatory domain-containing protein</fullName>
    </recommendedName>
</protein>
<proteinExistence type="predicted"/>
<dbReference type="KEGG" id="gfm:Enr17x_25720"/>
<dbReference type="OrthoDB" id="291953at2"/>
<sequence length="123" mass="13476">MTESDSTPQIVILCSDMLFLSKITGTARELGYTFCTALSCNKAAASLSNETRQLLLIDLTQQNLDWGLLESIHQRNDSISSIAFGPHVDTERLAKASEIGCTQVLPRSQFSAQLPRLIDAAFD</sequence>
<dbReference type="SUPFAM" id="SSF52172">
    <property type="entry name" value="CheY-like"/>
    <property type="match status" value="1"/>
</dbReference>
<dbReference type="AlphaFoldDB" id="A0A518IBQ9"/>